<evidence type="ECO:0000313" key="2">
    <source>
        <dbReference type="Proteomes" id="UP000656881"/>
    </source>
</evidence>
<dbReference type="RefSeq" id="WP_229697015.1">
    <property type="nucleotide sequence ID" value="NZ_BMNG01000007.1"/>
</dbReference>
<proteinExistence type="predicted"/>
<comment type="caution">
    <text evidence="1">The sequence shown here is derived from an EMBL/GenBank/DDBJ whole genome shotgun (WGS) entry which is preliminary data.</text>
</comment>
<sequence length="126" mass="13377">MAKILMIGIHPSAIDYSLHPDLDEAVLSARIEQGLAAVRAAGFDAEHCLIGVDPEEVEKTVRAAVAGGSVDLAMIGGGVRMAAEHTLLFERVINLLVALAPGIRFCFNTSPETTIDALRRWAPDAS</sequence>
<protein>
    <submittedName>
        <fullName evidence="1">Uncharacterized protein</fullName>
    </submittedName>
</protein>
<organism evidence="1 2">
    <name type="scientific">Streptomyces lasiicapitis</name>
    <dbReference type="NCBI Taxonomy" id="1923961"/>
    <lineage>
        <taxon>Bacteria</taxon>
        <taxon>Bacillati</taxon>
        <taxon>Actinomycetota</taxon>
        <taxon>Actinomycetes</taxon>
        <taxon>Kitasatosporales</taxon>
        <taxon>Streptomycetaceae</taxon>
        <taxon>Streptomyces</taxon>
    </lineage>
</organism>
<evidence type="ECO:0000313" key="1">
    <source>
        <dbReference type="EMBL" id="GGO45414.1"/>
    </source>
</evidence>
<keyword evidence="2" id="KW-1185">Reference proteome</keyword>
<dbReference type="Proteomes" id="UP000656881">
    <property type="component" value="Unassembled WGS sequence"/>
</dbReference>
<dbReference type="EMBL" id="BMNG01000007">
    <property type="protein sequence ID" value="GGO45414.1"/>
    <property type="molecule type" value="Genomic_DNA"/>
</dbReference>
<accession>A0ABQ2M0M1</accession>
<name>A0ABQ2M0M1_9ACTN</name>
<gene>
    <name evidence="1" type="ORF">GCM10012286_33880</name>
</gene>
<reference evidence="2" key="1">
    <citation type="journal article" date="2019" name="Int. J. Syst. Evol. Microbiol.">
        <title>The Global Catalogue of Microorganisms (GCM) 10K type strain sequencing project: providing services to taxonomists for standard genome sequencing and annotation.</title>
        <authorList>
            <consortium name="The Broad Institute Genomics Platform"/>
            <consortium name="The Broad Institute Genome Sequencing Center for Infectious Disease"/>
            <person name="Wu L."/>
            <person name="Ma J."/>
        </authorList>
    </citation>
    <scope>NUCLEOTIDE SEQUENCE [LARGE SCALE GENOMIC DNA]</scope>
    <source>
        <strain evidence="2">CGMCC 4.7349</strain>
    </source>
</reference>